<gene>
    <name evidence="3" type="ORF">SteCoe_356</name>
</gene>
<keyword evidence="4" id="KW-1185">Reference proteome</keyword>
<protein>
    <submittedName>
        <fullName evidence="3">Uncharacterized protein</fullName>
    </submittedName>
</protein>
<sequence length="574" mass="65724">MEFSEEISNVSSSRLSLAEAISQLQVAKQAFQKAENLHKLLEKNQIEVLNIRNTLSQLVHITVFNNRMDDQVNIIEKAVKSKFEDFSSVFFSHLHGKVSKDDLETFLAKKVDWKTFNTLSQQVSSLQARLNKHISTDFESFKTKIKLELANKAEEVKNVDETNDGFLLKAKVLNLERKINEIFMEDSEYESHDESNEEYKARHKNTGNESLEGLSSPQRKNRIKITKGRMENRDRGNSMGSDGRLQRRGSKDSVSCVAGSRSTSGPGGLKGLSKKLSGMQKDLESNKQEIEDSKKFTEKIEEDLGKCNSYIESVEIKVKETIKTIETMEENFIRALRRKGLEKKSPQNDQPTSSPLKKDLEAIDKKFEDRLKRIITIESDLERVDNETKQLKKLYKDKLSNITSSLKSFEDFKVKASKDLENFHLESISYTVSCDKSYEDLLSMIYEIKGPLNELISNQQKANETLSEELRRHQELFRALVEEHSASRIGPRCRSEKINNIGRVVRTQDGFRDENNTESLSPDVHIKNKFYQTNSSIRSSPLKIDSSWASSITEGKMLSLPRVSAKEKLLFKII</sequence>
<dbReference type="AlphaFoldDB" id="A0A1R2D4K7"/>
<keyword evidence="1" id="KW-0175">Coiled coil</keyword>
<comment type="caution">
    <text evidence="3">The sequence shown here is derived from an EMBL/GenBank/DDBJ whole genome shotgun (WGS) entry which is preliminary data.</text>
</comment>
<evidence type="ECO:0000256" key="1">
    <source>
        <dbReference type="SAM" id="Coils"/>
    </source>
</evidence>
<feature type="compositionally biased region" description="Basic and acidic residues" evidence="2">
    <location>
        <begin position="189"/>
        <end position="200"/>
    </location>
</feature>
<feature type="region of interest" description="Disordered" evidence="2">
    <location>
        <begin position="339"/>
        <end position="359"/>
    </location>
</feature>
<proteinExistence type="predicted"/>
<evidence type="ECO:0000313" key="4">
    <source>
        <dbReference type="Proteomes" id="UP000187209"/>
    </source>
</evidence>
<feature type="coiled-coil region" evidence="1">
    <location>
        <begin position="452"/>
        <end position="483"/>
    </location>
</feature>
<dbReference type="EMBL" id="MPUH01000003">
    <property type="protein sequence ID" value="OMJ96173.1"/>
    <property type="molecule type" value="Genomic_DNA"/>
</dbReference>
<feature type="region of interest" description="Disordered" evidence="2">
    <location>
        <begin position="188"/>
        <end position="289"/>
    </location>
</feature>
<accession>A0A1R2D4K7</accession>
<dbReference type="Proteomes" id="UP000187209">
    <property type="component" value="Unassembled WGS sequence"/>
</dbReference>
<feature type="coiled-coil region" evidence="1">
    <location>
        <begin position="17"/>
        <end position="44"/>
    </location>
</feature>
<evidence type="ECO:0000313" key="3">
    <source>
        <dbReference type="EMBL" id="OMJ96173.1"/>
    </source>
</evidence>
<evidence type="ECO:0000256" key="2">
    <source>
        <dbReference type="SAM" id="MobiDB-lite"/>
    </source>
</evidence>
<organism evidence="3 4">
    <name type="scientific">Stentor coeruleus</name>
    <dbReference type="NCBI Taxonomy" id="5963"/>
    <lineage>
        <taxon>Eukaryota</taxon>
        <taxon>Sar</taxon>
        <taxon>Alveolata</taxon>
        <taxon>Ciliophora</taxon>
        <taxon>Postciliodesmatophora</taxon>
        <taxon>Heterotrichea</taxon>
        <taxon>Heterotrichida</taxon>
        <taxon>Stentoridae</taxon>
        <taxon>Stentor</taxon>
    </lineage>
</organism>
<feature type="compositionally biased region" description="Polar residues" evidence="2">
    <location>
        <begin position="207"/>
        <end position="218"/>
    </location>
</feature>
<dbReference type="OrthoDB" id="324026at2759"/>
<reference evidence="3 4" key="1">
    <citation type="submission" date="2016-11" db="EMBL/GenBank/DDBJ databases">
        <title>The macronuclear genome of Stentor coeruleus: a giant cell with tiny introns.</title>
        <authorList>
            <person name="Slabodnick M."/>
            <person name="Ruby J.G."/>
            <person name="Reiff S.B."/>
            <person name="Swart E.C."/>
            <person name="Gosai S."/>
            <person name="Prabakaran S."/>
            <person name="Witkowska E."/>
            <person name="Larue G.E."/>
            <person name="Fisher S."/>
            <person name="Freeman R.M."/>
            <person name="Gunawardena J."/>
            <person name="Chu W."/>
            <person name="Stover N.A."/>
            <person name="Gregory B.D."/>
            <person name="Nowacki M."/>
            <person name="Derisi J."/>
            <person name="Roy S.W."/>
            <person name="Marshall W.F."/>
            <person name="Sood P."/>
        </authorList>
    </citation>
    <scope>NUCLEOTIDE SEQUENCE [LARGE SCALE GENOMIC DNA]</scope>
    <source>
        <strain evidence="3">WM001</strain>
    </source>
</reference>
<name>A0A1R2D4K7_9CILI</name>
<dbReference type="SUPFAM" id="SSF57997">
    <property type="entry name" value="Tropomyosin"/>
    <property type="match status" value="1"/>
</dbReference>